<evidence type="ECO:0000256" key="4">
    <source>
        <dbReference type="ARBA" id="ARBA00023034"/>
    </source>
</evidence>
<dbReference type="PROSITE" id="PS50206">
    <property type="entry name" value="RHODANESE_3"/>
    <property type="match status" value="1"/>
</dbReference>
<name>A0A914UYY0_9BILA</name>
<dbReference type="Pfam" id="PF00566">
    <property type="entry name" value="RabGAP-TBC"/>
    <property type="match status" value="1"/>
</dbReference>
<dbReference type="AlphaFoldDB" id="A0A914UYY0"/>
<dbReference type="GO" id="GO:0005802">
    <property type="term" value="C:trans-Golgi network"/>
    <property type="evidence" value="ECO:0007669"/>
    <property type="project" value="TreeGrafter"/>
</dbReference>
<dbReference type="Proteomes" id="UP000887566">
    <property type="component" value="Unplaced"/>
</dbReference>
<dbReference type="PROSITE" id="PS50086">
    <property type="entry name" value="TBC_RABGAP"/>
    <property type="match status" value="1"/>
</dbReference>
<evidence type="ECO:0000256" key="5">
    <source>
        <dbReference type="SAM" id="MobiDB-lite"/>
    </source>
</evidence>
<sequence>MGDKMSGENGSESTLDDEWVRDLESALSDGCEFSHVRDIAKNRPFPDEKARAKAWTVLLGVVNRADPFAEWDQLYDLPEQAKVRAECQEIVKRMGNPESERVPLTSDLESVLTLYCKTRKTNYVSGNGWSDILQLLLVLDLPRTQLFHVFNAFTTKYIPQGCTQDGKPFDLFRLLLLYHDPGLCSFLDTRKITPDMYAKQWFNCLLSTVADLNVTLRIWDVYLQRADPFLMFFMALVMLLNARDSILAMSAESSEKIAEAISGFPKQLEADDIEDFCQLAGIYSTRTPQSFRRDYHGPLFGSNLADEFENVTVHSLLCLPVSVQELLRSNQVIDSDDVHYFVVDGRPMSQYSNGHLPGAFNIDCSLLVNSPAEFHLAVQSLGAFKEKTHPDDHICFMGSGRDQEDQYIHMVIASFLQKRHQHVSLARGGYQALHDLLRESLSTRLKSHNTKGCIQCVRKEDPSSSSTKTSPTHASPQPSMMDRMKAAVKDKSALVKDRVFEYITNPTAEETPHVRGSDRHGRRYRNEPSVFSIGDDSDNSDGSDLDGVGEQVLQQRDKVKLSQYFEQADITAHFEGHQVESGKQYMQPCHLALTRTHLHVLHECPNEKGMAFVHLRRPLANVHKMTSKKRLPELLTVKYGYELTPGQYKVTGVDKFLVPKAGDCAKAIKAAIFALREPLTAAGGQD</sequence>
<dbReference type="InterPro" id="IPR001763">
    <property type="entry name" value="Rhodanese-like_dom"/>
</dbReference>
<evidence type="ECO:0000259" key="7">
    <source>
        <dbReference type="PROSITE" id="PS50206"/>
    </source>
</evidence>
<dbReference type="SUPFAM" id="SSF47923">
    <property type="entry name" value="Ypt/Rab-GAP domain of gyp1p"/>
    <property type="match status" value="1"/>
</dbReference>
<evidence type="ECO:0000313" key="9">
    <source>
        <dbReference type="WBParaSite" id="PSAMB.scaffold1378size32397.g12752.t1"/>
    </source>
</evidence>
<dbReference type="GO" id="GO:0005829">
    <property type="term" value="C:cytosol"/>
    <property type="evidence" value="ECO:0007669"/>
    <property type="project" value="GOC"/>
</dbReference>
<dbReference type="InterPro" id="IPR001307">
    <property type="entry name" value="Thiosulphate_STrfase_CS"/>
</dbReference>
<feature type="compositionally biased region" description="Low complexity" evidence="5">
    <location>
        <begin position="463"/>
        <end position="476"/>
    </location>
</feature>
<comment type="subcellular location">
    <subcellularLocation>
        <location evidence="1">Golgi apparatus</location>
        <location evidence="1">trans-Golgi network</location>
    </subcellularLocation>
</comment>
<dbReference type="Gene3D" id="3.40.250.10">
    <property type="entry name" value="Rhodanese-like domain"/>
    <property type="match status" value="1"/>
</dbReference>
<evidence type="ECO:0000259" key="6">
    <source>
        <dbReference type="PROSITE" id="PS50086"/>
    </source>
</evidence>
<proteinExistence type="predicted"/>
<dbReference type="GO" id="GO:0099041">
    <property type="term" value="P:vesicle tethering to Golgi"/>
    <property type="evidence" value="ECO:0007669"/>
    <property type="project" value="TreeGrafter"/>
</dbReference>
<dbReference type="InterPro" id="IPR035969">
    <property type="entry name" value="Rab-GAP_TBC_sf"/>
</dbReference>
<dbReference type="GO" id="GO:0042147">
    <property type="term" value="P:retrograde transport, endosome to Golgi"/>
    <property type="evidence" value="ECO:0007669"/>
    <property type="project" value="InterPro"/>
</dbReference>
<dbReference type="Pfam" id="PF19430">
    <property type="entry name" value="TBC1D23_C"/>
    <property type="match status" value="1"/>
</dbReference>
<evidence type="ECO:0000256" key="2">
    <source>
        <dbReference type="ARBA" id="ARBA00014207"/>
    </source>
</evidence>
<feature type="domain" description="Rhodanese" evidence="7">
    <location>
        <begin position="336"/>
        <end position="442"/>
    </location>
</feature>
<accession>A0A914UYY0</accession>
<feature type="region of interest" description="Disordered" evidence="5">
    <location>
        <begin position="509"/>
        <end position="547"/>
    </location>
</feature>
<dbReference type="WBParaSite" id="PSAMB.scaffold1378size32397.g12752.t1">
    <property type="protein sequence ID" value="PSAMB.scaffold1378size32397.g12752.t1"/>
    <property type="gene ID" value="PSAMB.scaffold1378size32397.g12752"/>
</dbReference>
<dbReference type="SUPFAM" id="SSF52821">
    <property type="entry name" value="Rhodanese/Cell cycle control phosphatase"/>
    <property type="match status" value="1"/>
</dbReference>
<dbReference type="InterPro" id="IPR000195">
    <property type="entry name" value="Rab-GAP-TBC_dom"/>
</dbReference>
<dbReference type="PANTHER" id="PTHR13297">
    <property type="entry name" value="TBC1 DOMAIN FAMILY MEMBER 23-RELATED"/>
    <property type="match status" value="1"/>
</dbReference>
<feature type="domain" description="Rab-GAP TBC" evidence="6">
    <location>
        <begin position="45"/>
        <end position="226"/>
    </location>
</feature>
<organism evidence="8 9">
    <name type="scientific">Plectus sambesii</name>
    <dbReference type="NCBI Taxonomy" id="2011161"/>
    <lineage>
        <taxon>Eukaryota</taxon>
        <taxon>Metazoa</taxon>
        <taxon>Ecdysozoa</taxon>
        <taxon>Nematoda</taxon>
        <taxon>Chromadorea</taxon>
        <taxon>Plectida</taxon>
        <taxon>Plectina</taxon>
        <taxon>Plectoidea</taxon>
        <taxon>Plectidae</taxon>
        <taxon>Plectus</taxon>
    </lineage>
</organism>
<evidence type="ECO:0000313" key="8">
    <source>
        <dbReference type="Proteomes" id="UP000887566"/>
    </source>
</evidence>
<feature type="compositionally biased region" description="Basic and acidic residues" evidence="5">
    <location>
        <begin position="510"/>
        <end position="519"/>
    </location>
</feature>
<dbReference type="InterPro" id="IPR036873">
    <property type="entry name" value="Rhodanese-like_dom_sf"/>
</dbReference>
<evidence type="ECO:0000256" key="3">
    <source>
        <dbReference type="ARBA" id="ARBA00022473"/>
    </source>
</evidence>
<dbReference type="Pfam" id="PF00581">
    <property type="entry name" value="Rhodanese"/>
    <property type="match status" value="1"/>
</dbReference>
<dbReference type="InterPro" id="IPR039755">
    <property type="entry name" value="TBC1D23"/>
</dbReference>
<protein>
    <recommendedName>
        <fullName evidence="2">TBC1 domain family member 23</fullName>
    </recommendedName>
</protein>
<evidence type="ECO:0000256" key="1">
    <source>
        <dbReference type="ARBA" id="ARBA00004601"/>
    </source>
</evidence>
<dbReference type="PANTHER" id="PTHR13297:SF5">
    <property type="entry name" value="TBC1 DOMAIN FAMILY MEMBER 23"/>
    <property type="match status" value="1"/>
</dbReference>
<keyword evidence="8" id="KW-1185">Reference proteome</keyword>
<dbReference type="SMART" id="SM00164">
    <property type="entry name" value="TBC"/>
    <property type="match status" value="1"/>
</dbReference>
<dbReference type="CDD" id="cd20788">
    <property type="entry name" value="TBC1D23_C-like"/>
    <property type="match status" value="1"/>
</dbReference>
<feature type="region of interest" description="Disordered" evidence="5">
    <location>
        <begin position="456"/>
        <end position="481"/>
    </location>
</feature>
<feature type="compositionally biased region" description="Acidic residues" evidence="5">
    <location>
        <begin position="535"/>
        <end position="544"/>
    </location>
</feature>
<keyword evidence="4" id="KW-0333">Golgi apparatus</keyword>
<dbReference type="Gene3D" id="1.10.472.80">
    <property type="entry name" value="Ypt/Rab-GAP domain of gyp1p, domain 3"/>
    <property type="match status" value="1"/>
</dbReference>
<keyword evidence="3" id="KW-0217">Developmental protein</keyword>
<reference evidence="9" key="1">
    <citation type="submission" date="2022-11" db="UniProtKB">
        <authorList>
            <consortium name="WormBaseParasite"/>
        </authorList>
    </citation>
    <scope>IDENTIFICATION</scope>
</reference>
<dbReference type="PROSITE" id="PS00380">
    <property type="entry name" value="RHODANESE_1"/>
    <property type="match status" value="1"/>
</dbReference>
<dbReference type="GO" id="GO:0004792">
    <property type="term" value="F:thiosulfate-cyanide sulfurtransferase activity"/>
    <property type="evidence" value="ECO:0007669"/>
    <property type="project" value="InterPro"/>
</dbReference>
<dbReference type="InterPro" id="IPR045799">
    <property type="entry name" value="TBC1D23_C"/>
</dbReference>